<feature type="non-terminal residue" evidence="2">
    <location>
        <position position="168"/>
    </location>
</feature>
<dbReference type="AlphaFoldDB" id="A0A315W3K8"/>
<feature type="non-terminal residue" evidence="2">
    <location>
        <position position="1"/>
    </location>
</feature>
<feature type="coiled-coil region" evidence="1">
    <location>
        <begin position="108"/>
        <end position="142"/>
    </location>
</feature>
<evidence type="ECO:0000256" key="1">
    <source>
        <dbReference type="SAM" id="Coils"/>
    </source>
</evidence>
<keyword evidence="3" id="KW-1185">Reference proteome</keyword>
<evidence type="ECO:0000313" key="3">
    <source>
        <dbReference type="Proteomes" id="UP000250572"/>
    </source>
</evidence>
<proteinExistence type="predicted"/>
<dbReference type="Proteomes" id="UP000250572">
    <property type="component" value="Unassembled WGS sequence"/>
</dbReference>
<dbReference type="EMBL" id="NHOQ01000430">
    <property type="protein sequence ID" value="PWA30250.1"/>
    <property type="molecule type" value="Genomic_DNA"/>
</dbReference>
<reference evidence="2 3" key="1">
    <citation type="journal article" date="2018" name="G3 (Bethesda)">
        <title>A High-Quality Reference Genome for the Invasive Mosquitofish Gambusia affinis Using a Chicago Library.</title>
        <authorList>
            <person name="Hoffberg S.L."/>
            <person name="Troendle N.J."/>
            <person name="Glenn T.C."/>
            <person name="Mahmud O."/>
            <person name="Louha S."/>
            <person name="Chalopin D."/>
            <person name="Bennetzen J.L."/>
            <person name="Mauricio R."/>
        </authorList>
    </citation>
    <scope>NUCLEOTIDE SEQUENCE [LARGE SCALE GENOMIC DNA]</scope>
    <source>
        <strain evidence="2">NE01/NJP1002.9</strain>
        <tissue evidence="2">Muscle</tissue>
    </source>
</reference>
<protein>
    <submittedName>
        <fullName evidence="2">Uncharacterized protein</fullName>
    </submittedName>
</protein>
<name>A0A315W3K8_GAMAF</name>
<sequence length="168" mass="19787">TPPIELQREIQRLSNLLGKERAKWLEENQKLVYVQRELENTKVELQGQKKLKEMKKELRTGEEFPDSKSFRRVFRVHSNIKHKKKRLLLSCSLLKEFKQLKVAQIVSEEAFRSQIQAEKDKNNALQQELDQLRLAMWTFNRNIKLQVRGSCTLTCSCSMKTKLSSLKA</sequence>
<evidence type="ECO:0000313" key="2">
    <source>
        <dbReference type="EMBL" id="PWA30250.1"/>
    </source>
</evidence>
<keyword evidence="1" id="KW-0175">Coiled coil</keyword>
<gene>
    <name evidence="2" type="ORF">CCH79_00018996</name>
</gene>
<organism evidence="2 3">
    <name type="scientific">Gambusia affinis</name>
    <name type="common">Western mosquitofish</name>
    <name type="synonym">Heterandria affinis</name>
    <dbReference type="NCBI Taxonomy" id="33528"/>
    <lineage>
        <taxon>Eukaryota</taxon>
        <taxon>Metazoa</taxon>
        <taxon>Chordata</taxon>
        <taxon>Craniata</taxon>
        <taxon>Vertebrata</taxon>
        <taxon>Euteleostomi</taxon>
        <taxon>Actinopterygii</taxon>
        <taxon>Neopterygii</taxon>
        <taxon>Teleostei</taxon>
        <taxon>Neoteleostei</taxon>
        <taxon>Acanthomorphata</taxon>
        <taxon>Ovalentaria</taxon>
        <taxon>Atherinomorphae</taxon>
        <taxon>Cyprinodontiformes</taxon>
        <taxon>Poeciliidae</taxon>
        <taxon>Poeciliinae</taxon>
        <taxon>Gambusia</taxon>
    </lineage>
</organism>
<accession>A0A315W3K8</accession>
<comment type="caution">
    <text evidence="2">The sequence shown here is derived from an EMBL/GenBank/DDBJ whole genome shotgun (WGS) entry which is preliminary data.</text>
</comment>